<dbReference type="AlphaFoldDB" id="A0A5S3PQJ7"/>
<evidence type="ECO:0000256" key="1">
    <source>
        <dbReference type="SAM" id="Phobius"/>
    </source>
</evidence>
<evidence type="ECO:0000313" key="3">
    <source>
        <dbReference type="Proteomes" id="UP000310314"/>
    </source>
</evidence>
<reference evidence="2 3" key="1">
    <citation type="submission" date="2019-05" db="EMBL/GenBank/DDBJ databases">
        <authorList>
            <person name="Zhang J.-Y."/>
            <person name="Feg X."/>
            <person name="Du Z.-J."/>
        </authorList>
    </citation>
    <scope>NUCLEOTIDE SEQUENCE [LARGE SCALE GENOMIC DNA]</scope>
    <source>
        <strain evidence="2 3">RZ26</strain>
    </source>
</reference>
<feature type="transmembrane region" description="Helical" evidence="1">
    <location>
        <begin position="46"/>
        <end position="66"/>
    </location>
</feature>
<comment type="caution">
    <text evidence="2">The sequence shown here is derived from an EMBL/GenBank/DDBJ whole genome shotgun (WGS) entry which is preliminary data.</text>
</comment>
<dbReference type="Proteomes" id="UP000310314">
    <property type="component" value="Unassembled WGS sequence"/>
</dbReference>
<gene>
    <name evidence="2" type="ORF">FEE95_11040</name>
</gene>
<evidence type="ECO:0008006" key="4">
    <source>
        <dbReference type="Google" id="ProtNLM"/>
    </source>
</evidence>
<dbReference type="InterPro" id="IPR025695">
    <property type="entry name" value="DoxX-like"/>
</dbReference>
<keyword evidence="1" id="KW-0812">Transmembrane</keyword>
<organism evidence="2 3">
    <name type="scientific">Maribacter algarum</name>
    <name type="common">ex Zhang et al. 2020</name>
    <dbReference type="NCBI Taxonomy" id="2578118"/>
    <lineage>
        <taxon>Bacteria</taxon>
        <taxon>Pseudomonadati</taxon>
        <taxon>Bacteroidota</taxon>
        <taxon>Flavobacteriia</taxon>
        <taxon>Flavobacteriales</taxon>
        <taxon>Flavobacteriaceae</taxon>
        <taxon>Maribacter</taxon>
    </lineage>
</organism>
<feature type="transmembrane region" description="Helical" evidence="1">
    <location>
        <begin position="73"/>
        <end position="92"/>
    </location>
</feature>
<keyword evidence="3" id="KW-1185">Reference proteome</keyword>
<dbReference type="Pfam" id="PF13781">
    <property type="entry name" value="DoxX_3"/>
    <property type="match status" value="1"/>
</dbReference>
<feature type="transmembrane region" description="Helical" evidence="1">
    <location>
        <begin position="12"/>
        <end position="31"/>
    </location>
</feature>
<name>A0A5S3PQJ7_9FLAO</name>
<feature type="transmembrane region" description="Helical" evidence="1">
    <location>
        <begin position="98"/>
        <end position="116"/>
    </location>
</feature>
<dbReference type="RefSeq" id="WP_138658004.1">
    <property type="nucleotide sequence ID" value="NZ_VATY01000002.1"/>
</dbReference>
<keyword evidence="1" id="KW-0472">Membrane</keyword>
<accession>A0A5S3PQJ7</accession>
<evidence type="ECO:0000313" key="2">
    <source>
        <dbReference type="EMBL" id="TMM57020.1"/>
    </source>
</evidence>
<dbReference type="EMBL" id="VATY01000002">
    <property type="protein sequence ID" value="TMM57020.1"/>
    <property type="molecule type" value="Genomic_DNA"/>
</dbReference>
<sequence>MTKNIFYKLLTYLIATVWFINGLICKVLNYVPRHDEIVGEILGAEYARILTLAIGASEIAMAIWIFSGIKSRLNVILQIAIIATMNVLEFALVPELLLWGRFNILFATCLIFIIYYNEFVLKRKLTV</sequence>
<dbReference type="OrthoDB" id="1365847at2"/>
<keyword evidence="1" id="KW-1133">Transmembrane helix</keyword>
<protein>
    <recommendedName>
        <fullName evidence="4">DoxX-like family protein</fullName>
    </recommendedName>
</protein>
<proteinExistence type="predicted"/>